<keyword evidence="2" id="KW-1185">Reference proteome</keyword>
<reference evidence="1 2" key="1">
    <citation type="journal article" date="2007" name="Nature">
        <title>Evolution of genes and genomes on the Drosophila phylogeny.</title>
        <authorList>
            <consortium name="Drosophila 12 Genomes Consortium"/>
            <person name="Clark A.G."/>
            <person name="Eisen M.B."/>
            <person name="Smith D.R."/>
            <person name="Bergman C.M."/>
            <person name="Oliver B."/>
            <person name="Markow T.A."/>
            <person name="Kaufman T.C."/>
            <person name="Kellis M."/>
            <person name="Gelbart W."/>
            <person name="Iyer V.N."/>
            <person name="Pollard D.A."/>
            <person name="Sackton T.B."/>
            <person name="Larracuente A.M."/>
            <person name="Singh N.D."/>
            <person name="Abad J.P."/>
            <person name="Abt D.N."/>
            <person name="Adryan B."/>
            <person name="Aguade M."/>
            <person name="Akashi H."/>
            <person name="Anderson W.W."/>
            <person name="Aquadro C.F."/>
            <person name="Ardell D.H."/>
            <person name="Arguello R."/>
            <person name="Artieri C.G."/>
            <person name="Barbash D.A."/>
            <person name="Barker D."/>
            <person name="Barsanti P."/>
            <person name="Batterham P."/>
            <person name="Batzoglou S."/>
            <person name="Begun D."/>
            <person name="Bhutkar A."/>
            <person name="Blanco E."/>
            <person name="Bosak S.A."/>
            <person name="Bradley R.K."/>
            <person name="Brand A.D."/>
            <person name="Brent M.R."/>
            <person name="Brooks A.N."/>
            <person name="Brown R.H."/>
            <person name="Butlin R.K."/>
            <person name="Caggese C."/>
            <person name="Calvi B.R."/>
            <person name="Bernardo de Carvalho A."/>
            <person name="Caspi A."/>
            <person name="Castrezana S."/>
            <person name="Celniker S.E."/>
            <person name="Chang J.L."/>
            <person name="Chapple C."/>
            <person name="Chatterji S."/>
            <person name="Chinwalla A."/>
            <person name="Civetta A."/>
            <person name="Clifton S.W."/>
            <person name="Comeron J.M."/>
            <person name="Costello J.C."/>
            <person name="Coyne J.A."/>
            <person name="Daub J."/>
            <person name="David R.G."/>
            <person name="Delcher A.L."/>
            <person name="Delehaunty K."/>
            <person name="Do C.B."/>
            <person name="Ebling H."/>
            <person name="Edwards K."/>
            <person name="Eickbush T."/>
            <person name="Evans J.D."/>
            <person name="Filipski A."/>
            <person name="Findeiss S."/>
            <person name="Freyhult E."/>
            <person name="Fulton L."/>
            <person name="Fulton R."/>
            <person name="Garcia A.C."/>
            <person name="Gardiner A."/>
            <person name="Garfield D.A."/>
            <person name="Garvin B.E."/>
            <person name="Gibson G."/>
            <person name="Gilbert D."/>
            <person name="Gnerre S."/>
            <person name="Godfrey J."/>
            <person name="Good R."/>
            <person name="Gotea V."/>
            <person name="Gravely B."/>
            <person name="Greenberg A.J."/>
            <person name="Griffiths-Jones S."/>
            <person name="Gross S."/>
            <person name="Guigo R."/>
            <person name="Gustafson E.A."/>
            <person name="Haerty W."/>
            <person name="Hahn M.W."/>
            <person name="Halligan D.L."/>
            <person name="Halpern A.L."/>
            <person name="Halter G.M."/>
            <person name="Han M.V."/>
            <person name="Heger A."/>
            <person name="Hillier L."/>
            <person name="Hinrichs A.S."/>
            <person name="Holmes I."/>
            <person name="Hoskins R.A."/>
            <person name="Hubisz M.J."/>
            <person name="Hultmark D."/>
            <person name="Huntley M.A."/>
            <person name="Jaffe D.B."/>
            <person name="Jagadeeshan S."/>
            <person name="Jeck W.R."/>
            <person name="Johnson J."/>
            <person name="Jones C.D."/>
            <person name="Jordan W.C."/>
            <person name="Karpen G.H."/>
            <person name="Kataoka E."/>
            <person name="Keightley P.D."/>
            <person name="Kheradpour P."/>
            <person name="Kirkness E.F."/>
            <person name="Koerich L.B."/>
            <person name="Kristiansen K."/>
            <person name="Kudrna D."/>
            <person name="Kulathinal R.J."/>
            <person name="Kumar S."/>
            <person name="Kwok R."/>
            <person name="Lander E."/>
            <person name="Langley C.H."/>
            <person name="Lapoint R."/>
            <person name="Lazzaro B.P."/>
            <person name="Lee S.J."/>
            <person name="Levesque L."/>
            <person name="Li R."/>
            <person name="Lin C.F."/>
            <person name="Lin M.F."/>
            <person name="Lindblad-Toh K."/>
            <person name="Llopart A."/>
            <person name="Long M."/>
            <person name="Low L."/>
            <person name="Lozovsky E."/>
            <person name="Lu J."/>
            <person name="Luo M."/>
            <person name="Machado C.A."/>
            <person name="Makalowski W."/>
            <person name="Marzo M."/>
            <person name="Matsuda M."/>
            <person name="Matzkin L."/>
            <person name="McAllister B."/>
            <person name="McBride C.S."/>
            <person name="McKernan B."/>
            <person name="McKernan K."/>
            <person name="Mendez-Lago M."/>
            <person name="Minx P."/>
            <person name="Mollenhauer M.U."/>
            <person name="Montooth K."/>
            <person name="Mount S.M."/>
            <person name="Mu X."/>
            <person name="Myers E."/>
            <person name="Negre B."/>
            <person name="Newfeld S."/>
            <person name="Nielsen R."/>
            <person name="Noor M.A."/>
            <person name="O'Grady P."/>
            <person name="Pachter L."/>
            <person name="Papaceit M."/>
            <person name="Parisi M.J."/>
            <person name="Parisi M."/>
            <person name="Parts L."/>
            <person name="Pedersen J.S."/>
            <person name="Pesole G."/>
            <person name="Phillippy A.M."/>
            <person name="Ponting C.P."/>
            <person name="Pop M."/>
            <person name="Porcelli D."/>
            <person name="Powell J.R."/>
            <person name="Prohaska S."/>
            <person name="Pruitt K."/>
            <person name="Puig M."/>
            <person name="Quesneville H."/>
            <person name="Ram K.R."/>
            <person name="Rand D."/>
            <person name="Rasmussen M.D."/>
            <person name="Reed L.K."/>
            <person name="Reenan R."/>
            <person name="Reily A."/>
            <person name="Remington K.A."/>
            <person name="Rieger T.T."/>
            <person name="Ritchie M.G."/>
            <person name="Robin C."/>
            <person name="Rogers Y.H."/>
            <person name="Rohde C."/>
            <person name="Rozas J."/>
            <person name="Rubenfield M.J."/>
            <person name="Ruiz A."/>
            <person name="Russo S."/>
            <person name="Salzberg S.L."/>
            <person name="Sanchez-Gracia A."/>
            <person name="Saranga D.J."/>
            <person name="Sato H."/>
            <person name="Schaeffer S.W."/>
            <person name="Schatz M.C."/>
            <person name="Schlenke T."/>
            <person name="Schwartz R."/>
            <person name="Segarra C."/>
            <person name="Singh R.S."/>
            <person name="Sirot L."/>
            <person name="Sirota M."/>
            <person name="Sisneros N.B."/>
            <person name="Smith C.D."/>
            <person name="Smith T.F."/>
            <person name="Spieth J."/>
            <person name="Stage D.E."/>
            <person name="Stark A."/>
            <person name="Stephan W."/>
            <person name="Strausberg R.L."/>
            <person name="Strempel S."/>
            <person name="Sturgill D."/>
            <person name="Sutton G."/>
            <person name="Sutton G.G."/>
            <person name="Tao W."/>
            <person name="Teichmann S."/>
            <person name="Tobari Y.N."/>
            <person name="Tomimura Y."/>
            <person name="Tsolas J.M."/>
            <person name="Valente V.L."/>
            <person name="Venter E."/>
            <person name="Venter J.C."/>
            <person name="Vicario S."/>
            <person name="Vieira F.G."/>
            <person name="Vilella A.J."/>
            <person name="Villasante A."/>
            <person name="Walenz B."/>
            <person name="Wang J."/>
            <person name="Wasserman M."/>
            <person name="Watts T."/>
            <person name="Wilson D."/>
            <person name="Wilson R.K."/>
            <person name="Wing R.A."/>
            <person name="Wolfner M.F."/>
            <person name="Wong A."/>
            <person name="Wong G.K."/>
            <person name="Wu C.I."/>
            <person name="Wu G."/>
            <person name="Yamamoto D."/>
            <person name="Yang H.P."/>
            <person name="Yang S.P."/>
            <person name="Yorke J.A."/>
            <person name="Yoshida K."/>
            <person name="Zdobnov E."/>
            <person name="Zhang P."/>
            <person name="Zhang Y."/>
            <person name="Zimin A.V."/>
            <person name="Baldwin J."/>
            <person name="Abdouelleil A."/>
            <person name="Abdulkadir J."/>
            <person name="Abebe A."/>
            <person name="Abera B."/>
            <person name="Abreu J."/>
            <person name="Acer S.C."/>
            <person name="Aftuck L."/>
            <person name="Alexander A."/>
            <person name="An P."/>
            <person name="Anderson E."/>
            <person name="Anderson S."/>
            <person name="Arachi H."/>
            <person name="Azer M."/>
            <person name="Bachantsang P."/>
            <person name="Barry A."/>
            <person name="Bayul T."/>
            <person name="Berlin A."/>
            <person name="Bessette D."/>
            <person name="Bloom T."/>
            <person name="Blye J."/>
            <person name="Boguslavskiy L."/>
            <person name="Bonnet C."/>
            <person name="Boukhgalter B."/>
            <person name="Bourzgui I."/>
            <person name="Brown A."/>
            <person name="Cahill P."/>
            <person name="Channer S."/>
            <person name="Cheshatsang Y."/>
            <person name="Chuda L."/>
            <person name="Citroen M."/>
            <person name="Collymore A."/>
            <person name="Cooke P."/>
            <person name="Costello M."/>
            <person name="D'Aco K."/>
            <person name="Daza R."/>
            <person name="De Haan G."/>
            <person name="DeGray S."/>
            <person name="DeMaso C."/>
            <person name="Dhargay N."/>
            <person name="Dooley K."/>
            <person name="Dooley E."/>
            <person name="Doricent M."/>
            <person name="Dorje P."/>
            <person name="Dorjee K."/>
            <person name="Dupes A."/>
            <person name="Elong R."/>
            <person name="Falk J."/>
            <person name="Farina A."/>
            <person name="Faro S."/>
            <person name="Ferguson D."/>
            <person name="Fisher S."/>
            <person name="Foley C.D."/>
            <person name="Franke A."/>
            <person name="Friedrich D."/>
            <person name="Gadbois L."/>
            <person name="Gearin G."/>
            <person name="Gearin C.R."/>
            <person name="Giannoukos G."/>
            <person name="Goode T."/>
            <person name="Graham J."/>
            <person name="Grandbois E."/>
            <person name="Grewal S."/>
            <person name="Gyaltsen K."/>
            <person name="Hafez N."/>
            <person name="Hagos B."/>
            <person name="Hall J."/>
            <person name="Henson C."/>
            <person name="Hollinger A."/>
            <person name="Honan T."/>
            <person name="Huard M.D."/>
            <person name="Hughes L."/>
            <person name="Hurhula B."/>
            <person name="Husby M.E."/>
            <person name="Kamat A."/>
            <person name="Kanga B."/>
            <person name="Kashin S."/>
            <person name="Khazanovich D."/>
            <person name="Kisner P."/>
            <person name="Lance K."/>
            <person name="Lara M."/>
            <person name="Lee W."/>
            <person name="Lennon N."/>
            <person name="Letendre F."/>
            <person name="LeVine R."/>
            <person name="Lipovsky A."/>
            <person name="Liu X."/>
            <person name="Liu J."/>
            <person name="Liu S."/>
            <person name="Lokyitsang T."/>
            <person name="Lokyitsang Y."/>
            <person name="Lubonja R."/>
            <person name="Lui A."/>
            <person name="MacDonald P."/>
            <person name="Magnisalis V."/>
            <person name="Maru K."/>
            <person name="Matthews C."/>
            <person name="McCusker W."/>
            <person name="McDonough S."/>
            <person name="Mehta T."/>
            <person name="Meldrim J."/>
            <person name="Meneus L."/>
            <person name="Mihai O."/>
            <person name="Mihalev A."/>
            <person name="Mihova T."/>
            <person name="Mittelman R."/>
            <person name="Mlenga V."/>
            <person name="Montmayeur A."/>
            <person name="Mulrain L."/>
            <person name="Navidi A."/>
            <person name="Naylor J."/>
            <person name="Negash T."/>
            <person name="Nguyen T."/>
            <person name="Nguyen N."/>
            <person name="Nicol R."/>
            <person name="Norbu C."/>
            <person name="Norbu N."/>
            <person name="Novod N."/>
            <person name="O'Neill B."/>
            <person name="Osman S."/>
            <person name="Markiewicz E."/>
            <person name="Oyono O.L."/>
            <person name="Patti C."/>
            <person name="Phunkhang P."/>
            <person name="Pierre F."/>
            <person name="Priest M."/>
            <person name="Raghuraman S."/>
            <person name="Rege F."/>
            <person name="Reyes R."/>
            <person name="Rise C."/>
            <person name="Rogov P."/>
            <person name="Ross K."/>
            <person name="Ryan E."/>
            <person name="Settipalli S."/>
            <person name="Shea T."/>
            <person name="Sherpa N."/>
            <person name="Shi L."/>
            <person name="Shih D."/>
            <person name="Sparrow T."/>
            <person name="Spaulding J."/>
            <person name="Stalker J."/>
            <person name="Stange-Thomann N."/>
            <person name="Stavropoulos S."/>
            <person name="Stone C."/>
            <person name="Strader C."/>
            <person name="Tesfaye S."/>
            <person name="Thomson T."/>
            <person name="Thoulutsang Y."/>
            <person name="Thoulutsang D."/>
            <person name="Topham K."/>
            <person name="Topping I."/>
            <person name="Tsamla T."/>
            <person name="Vassiliev H."/>
            <person name="Vo A."/>
            <person name="Wangchuk T."/>
            <person name="Wangdi T."/>
            <person name="Weiand M."/>
            <person name="Wilkinson J."/>
            <person name="Wilson A."/>
            <person name="Yadav S."/>
            <person name="Young G."/>
            <person name="Yu Q."/>
            <person name="Zembek L."/>
            <person name="Zhong D."/>
            <person name="Zimmer A."/>
            <person name="Zwirko Z."/>
            <person name="Jaffe D.B."/>
            <person name="Alvarez P."/>
            <person name="Brockman W."/>
            <person name="Butler J."/>
            <person name="Chin C."/>
            <person name="Gnerre S."/>
            <person name="Grabherr M."/>
            <person name="Kleber M."/>
            <person name="Mauceli E."/>
            <person name="MacCallum I."/>
        </authorList>
    </citation>
    <scope>NUCLEOTIDE SEQUENCE [LARGE SCALE GENOMIC DNA]</scope>
    <source>
        <strain evidence="2">Tai18E2 / Tucson 14021-0261.01</strain>
    </source>
</reference>
<dbReference type="Proteomes" id="UP000002282">
    <property type="component" value="Chromosome 3R"/>
</dbReference>
<proteinExistence type="predicted"/>
<sequence length="65" mass="7307">MAGKLRDKRQFAARLIASRTADETAKNEWANCNRAPCNRERSKKRNQSHAVHSLFILAAATPKLS</sequence>
<dbReference type="AlphaFoldDB" id="A0A0R1E941"/>
<name>A0A0R1E941_DROYA</name>
<evidence type="ECO:0000313" key="2">
    <source>
        <dbReference type="Proteomes" id="UP000002282"/>
    </source>
</evidence>
<accession>A0A0R1E941</accession>
<gene>
    <name evidence="1" type="primary">Dyak\GE29182</name>
    <name evidence="1" type="synonym">GE29182</name>
    <name evidence="1" type="ORF">Dyak_GE29182</name>
</gene>
<reference evidence="1 2" key="2">
    <citation type="journal article" date="2007" name="PLoS Biol.">
        <title>Principles of genome evolution in the Drosophila melanogaster species group.</title>
        <authorList>
            <person name="Ranz J.M."/>
            <person name="Maurin D."/>
            <person name="Chan Y.S."/>
            <person name="von Grotthuss M."/>
            <person name="Hillier L.W."/>
            <person name="Roote J."/>
            <person name="Ashburner M."/>
            <person name="Bergman C.M."/>
        </authorList>
    </citation>
    <scope>NUCLEOTIDE SEQUENCE [LARGE SCALE GENOMIC DNA]</scope>
    <source>
        <strain evidence="2">Tai18E2 / Tucson 14021-0261.01</strain>
    </source>
</reference>
<dbReference type="KEGG" id="dya:Dyak_GE29182"/>
<organism evidence="1 2">
    <name type="scientific">Drosophila yakuba</name>
    <name type="common">Fruit fly</name>
    <dbReference type="NCBI Taxonomy" id="7245"/>
    <lineage>
        <taxon>Eukaryota</taxon>
        <taxon>Metazoa</taxon>
        <taxon>Ecdysozoa</taxon>
        <taxon>Arthropoda</taxon>
        <taxon>Hexapoda</taxon>
        <taxon>Insecta</taxon>
        <taxon>Pterygota</taxon>
        <taxon>Neoptera</taxon>
        <taxon>Endopterygota</taxon>
        <taxon>Diptera</taxon>
        <taxon>Brachycera</taxon>
        <taxon>Muscomorpha</taxon>
        <taxon>Ephydroidea</taxon>
        <taxon>Drosophilidae</taxon>
        <taxon>Drosophila</taxon>
        <taxon>Sophophora</taxon>
    </lineage>
</organism>
<protein>
    <submittedName>
        <fullName evidence="1">Uncharacterized protein, isoform B</fullName>
    </submittedName>
</protein>
<evidence type="ECO:0000313" key="1">
    <source>
        <dbReference type="EMBL" id="KRK04042.1"/>
    </source>
</evidence>
<dbReference type="EMBL" id="CM000160">
    <property type="protein sequence ID" value="KRK04042.1"/>
    <property type="molecule type" value="Genomic_DNA"/>
</dbReference>